<comment type="similarity">
    <text evidence="2">Belongs to the IFI6/IFI27 family.</text>
</comment>
<comment type="subcellular location">
    <subcellularLocation>
        <location evidence="1">Membrane</location>
        <topology evidence="1">Multi-pass membrane protein</topology>
    </subcellularLocation>
</comment>
<keyword evidence="5 6" id="KW-0472">Membrane</keyword>
<protein>
    <submittedName>
        <fullName evidence="7">Uncharacterized protein</fullName>
    </submittedName>
</protein>
<reference evidence="7" key="1">
    <citation type="submission" date="2021-01" db="EMBL/GenBank/DDBJ databases">
        <authorList>
            <person name="Zahm M."/>
            <person name="Roques C."/>
            <person name="Cabau C."/>
            <person name="Klopp C."/>
            <person name="Donnadieu C."/>
            <person name="Jouanno E."/>
            <person name="Lampietro C."/>
            <person name="Louis A."/>
            <person name="Herpin A."/>
            <person name="Echchiki A."/>
            <person name="Berthelot C."/>
            <person name="Parey E."/>
            <person name="Roest-Crollius H."/>
            <person name="Braasch I."/>
            <person name="Postlethwait J."/>
            <person name="Bobe J."/>
            <person name="Montfort J."/>
            <person name="Bouchez O."/>
            <person name="Begum T."/>
            <person name="Mejri S."/>
            <person name="Adams A."/>
            <person name="Chen W.-J."/>
            <person name="Guiguen Y."/>
        </authorList>
    </citation>
    <scope>NUCLEOTIDE SEQUENCE</scope>
    <source>
        <tissue evidence="7">Blood</tissue>
    </source>
</reference>
<sequence length="418" mass="40884">MFFDFSSAFNTIQPRLLKAKLENMRHINKSSREAVAEMLLTVLGKIRAGWAKAGSTATAVAKEVRATVTKGLAEIPSKGDVVPIAKDAVRVGGAKAMGAAMSVSTAMKEGGARVGTLVTRVQSTGEDVLPITMDAFRVGVTKGTAAVTTVATAAKGGGARLGMLMTQLQSTGEDVLPITMDAFRVGVAKGMAAVTTVATAAKGGGARLGMLMTQLHSTAPAGLLTPREPPILTVLGKGLVVAAGAGIAITLVPAALSAFGLVDGGVITGTKMATMISTMTSGSGGGVPFSGLVEPMSSAVSGLASVESAVAGFTGIPYLGTGLVLVAGAGAAVTMVPVALGVLGFTGSGISAGSMAASMMSSAAIANGGGVPAGSLVAVLQSIGAAGLSTTGTVAVGGVGSSLSGVGWVLYNTVMSQV</sequence>
<gene>
    <name evidence="7" type="ORF">AGOR_G00101990</name>
</gene>
<proteinExistence type="inferred from homology"/>
<evidence type="ECO:0000313" key="7">
    <source>
        <dbReference type="EMBL" id="KAI1895022.1"/>
    </source>
</evidence>
<name>A0A8T3DFE2_9TELE</name>
<dbReference type="PANTHER" id="PTHR16932">
    <property type="entry name" value="INTERFERON ALPHA-INDUCIBLE PROTEIN 27"/>
    <property type="match status" value="1"/>
</dbReference>
<evidence type="ECO:0000256" key="5">
    <source>
        <dbReference type="ARBA" id="ARBA00023136"/>
    </source>
</evidence>
<evidence type="ECO:0000256" key="6">
    <source>
        <dbReference type="SAM" id="Phobius"/>
    </source>
</evidence>
<dbReference type="InterPro" id="IPR038213">
    <property type="entry name" value="IFI6/IFI27-like_sf"/>
</dbReference>
<dbReference type="GO" id="GO:0097193">
    <property type="term" value="P:intrinsic apoptotic signaling pathway"/>
    <property type="evidence" value="ECO:0007669"/>
    <property type="project" value="TreeGrafter"/>
</dbReference>
<organism evidence="7 8">
    <name type="scientific">Albula goreensis</name>
    <dbReference type="NCBI Taxonomy" id="1534307"/>
    <lineage>
        <taxon>Eukaryota</taxon>
        <taxon>Metazoa</taxon>
        <taxon>Chordata</taxon>
        <taxon>Craniata</taxon>
        <taxon>Vertebrata</taxon>
        <taxon>Euteleostomi</taxon>
        <taxon>Actinopterygii</taxon>
        <taxon>Neopterygii</taxon>
        <taxon>Teleostei</taxon>
        <taxon>Albuliformes</taxon>
        <taxon>Albulidae</taxon>
        <taxon>Albula</taxon>
    </lineage>
</organism>
<dbReference type="OrthoDB" id="411173at2759"/>
<dbReference type="PANTHER" id="PTHR16932:SF18">
    <property type="entry name" value="INTERFERON, ALPHA-INDUCIBLE PROTEIN 27-LIKE 2"/>
    <property type="match status" value="1"/>
</dbReference>
<dbReference type="AlphaFoldDB" id="A0A8T3DFE2"/>
<dbReference type="GO" id="GO:0001836">
    <property type="term" value="P:release of cytochrome c from mitochondria"/>
    <property type="evidence" value="ECO:0007669"/>
    <property type="project" value="TreeGrafter"/>
</dbReference>
<keyword evidence="4 6" id="KW-1133">Transmembrane helix</keyword>
<keyword evidence="8" id="KW-1185">Reference proteome</keyword>
<dbReference type="Proteomes" id="UP000829720">
    <property type="component" value="Unassembled WGS sequence"/>
</dbReference>
<evidence type="ECO:0000256" key="1">
    <source>
        <dbReference type="ARBA" id="ARBA00004141"/>
    </source>
</evidence>
<dbReference type="GO" id="GO:0031966">
    <property type="term" value="C:mitochondrial membrane"/>
    <property type="evidence" value="ECO:0007669"/>
    <property type="project" value="TreeGrafter"/>
</dbReference>
<dbReference type="InterPro" id="IPR009311">
    <property type="entry name" value="IFI6/IFI27-like"/>
</dbReference>
<evidence type="ECO:0000256" key="3">
    <source>
        <dbReference type="ARBA" id="ARBA00022692"/>
    </source>
</evidence>
<dbReference type="Pfam" id="PF06140">
    <property type="entry name" value="Ifi-6-16"/>
    <property type="match status" value="1"/>
</dbReference>
<evidence type="ECO:0000256" key="2">
    <source>
        <dbReference type="ARBA" id="ARBA00007262"/>
    </source>
</evidence>
<accession>A0A8T3DFE2</accession>
<comment type="caution">
    <text evidence="7">The sequence shown here is derived from an EMBL/GenBank/DDBJ whole genome shotgun (WGS) entry which is preliminary data.</text>
</comment>
<evidence type="ECO:0000313" key="8">
    <source>
        <dbReference type="Proteomes" id="UP000829720"/>
    </source>
</evidence>
<feature type="transmembrane region" description="Helical" evidence="6">
    <location>
        <begin position="239"/>
        <end position="262"/>
    </location>
</feature>
<dbReference type="Gene3D" id="6.10.110.10">
    <property type="match status" value="1"/>
</dbReference>
<evidence type="ECO:0000256" key="4">
    <source>
        <dbReference type="ARBA" id="ARBA00022989"/>
    </source>
</evidence>
<dbReference type="EMBL" id="JAERUA010000009">
    <property type="protein sequence ID" value="KAI1895022.1"/>
    <property type="molecule type" value="Genomic_DNA"/>
</dbReference>
<keyword evidence="3 6" id="KW-0812">Transmembrane</keyword>